<keyword evidence="7" id="KW-0379">Hydroxylation</keyword>
<reference evidence="10" key="1">
    <citation type="journal article" date="2023" name="Science">
        <title>Elucidation of the pathway for biosynthesis of saponin adjuvants from the soapbark tree.</title>
        <authorList>
            <person name="Reed J."/>
            <person name="Orme A."/>
            <person name="El-Demerdash A."/>
            <person name="Owen C."/>
            <person name="Martin L.B.B."/>
            <person name="Misra R.C."/>
            <person name="Kikuchi S."/>
            <person name="Rejzek M."/>
            <person name="Martin A.C."/>
            <person name="Harkess A."/>
            <person name="Leebens-Mack J."/>
            <person name="Louveau T."/>
            <person name="Stephenson M.J."/>
            <person name="Osbourn A."/>
        </authorList>
    </citation>
    <scope>NUCLEOTIDE SEQUENCE</scope>
    <source>
        <strain evidence="10">S10</strain>
    </source>
</reference>
<feature type="region of interest" description="Disordered" evidence="8">
    <location>
        <begin position="63"/>
        <end position="83"/>
    </location>
</feature>
<dbReference type="PANTHER" id="PTHR36016">
    <property type="entry name" value="CLAVATA3/ESR (CLE)-RELATED PROTEIN 7"/>
    <property type="match status" value="1"/>
</dbReference>
<dbReference type="Proteomes" id="UP001163823">
    <property type="component" value="Chromosome 12"/>
</dbReference>
<feature type="signal peptide" evidence="9">
    <location>
        <begin position="1"/>
        <end position="26"/>
    </location>
</feature>
<name>A0AAD7PB67_QUISA</name>
<evidence type="ECO:0000256" key="4">
    <source>
        <dbReference type="ARBA" id="ARBA00022729"/>
    </source>
</evidence>
<protein>
    <submittedName>
        <fullName evidence="10">CLAVATA3/ESR-RELATED 6</fullName>
    </submittedName>
</protein>
<evidence type="ECO:0000256" key="7">
    <source>
        <dbReference type="ARBA" id="ARBA00023278"/>
    </source>
</evidence>
<dbReference type="AlphaFoldDB" id="A0AAD7PB67"/>
<dbReference type="GO" id="GO:0005576">
    <property type="term" value="C:extracellular region"/>
    <property type="evidence" value="ECO:0007669"/>
    <property type="project" value="UniProtKB-SubCell"/>
</dbReference>
<keyword evidence="11" id="KW-1185">Reference proteome</keyword>
<evidence type="ECO:0000256" key="3">
    <source>
        <dbReference type="ARBA" id="ARBA00022525"/>
    </source>
</evidence>
<feature type="chain" id="PRO_5042272550" evidence="9">
    <location>
        <begin position="27"/>
        <end position="83"/>
    </location>
</feature>
<dbReference type="KEGG" id="qsa:O6P43_028882"/>
<evidence type="ECO:0000313" key="10">
    <source>
        <dbReference type="EMBL" id="KAJ7948404.1"/>
    </source>
</evidence>
<evidence type="ECO:0000256" key="2">
    <source>
        <dbReference type="ARBA" id="ARBA00005416"/>
    </source>
</evidence>
<evidence type="ECO:0000256" key="5">
    <source>
        <dbReference type="ARBA" id="ARBA00022782"/>
    </source>
</evidence>
<gene>
    <name evidence="10" type="ORF">O6P43_028882</name>
</gene>
<dbReference type="InterPro" id="IPR039617">
    <property type="entry name" value="CLAVATA3-CLE"/>
</dbReference>
<proteinExistence type="inferred from homology"/>
<comment type="caution">
    <text evidence="10">The sequence shown here is derived from an EMBL/GenBank/DDBJ whole genome shotgun (WGS) entry which is preliminary data.</text>
</comment>
<keyword evidence="5" id="KW-0221">Differentiation</keyword>
<comment type="subcellular location">
    <subcellularLocation>
        <location evidence="1">Secreted</location>
        <location evidence="1">Extracellular space</location>
    </subcellularLocation>
</comment>
<dbReference type="PANTHER" id="PTHR36016:SF9">
    <property type="entry name" value="PROTEIN, PUTATIVE-RELATED"/>
    <property type="match status" value="1"/>
</dbReference>
<keyword evidence="3" id="KW-0964">Secreted</keyword>
<evidence type="ECO:0000256" key="1">
    <source>
        <dbReference type="ARBA" id="ARBA00004239"/>
    </source>
</evidence>
<organism evidence="10 11">
    <name type="scientific">Quillaja saponaria</name>
    <name type="common">Soap bark tree</name>
    <dbReference type="NCBI Taxonomy" id="32244"/>
    <lineage>
        <taxon>Eukaryota</taxon>
        <taxon>Viridiplantae</taxon>
        <taxon>Streptophyta</taxon>
        <taxon>Embryophyta</taxon>
        <taxon>Tracheophyta</taxon>
        <taxon>Spermatophyta</taxon>
        <taxon>Magnoliopsida</taxon>
        <taxon>eudicotyledons</taxon>
        <taxon>Gunneridae</taxon>
        <taxon>Pentapetalae</taxon>
        <taxon>rosids</taxon>
        <taxon>fabids</taxon>
        <taxon>Fabales</taxon>
        <taxon>Quillajaceae</taxon>
        <taxon>Quillaja</taxon>
    </lineage>
</organism>
<evidence type="ECO:0000256" key="9">
    <source>
        <dbReference type="SAM" id="SignalP"/>
    </source>
</evidence>
<dbReference type="EMBL" id="JARAOO010000012">
    <property type="protein sequence ID" value="KAJ7948404.1"/>
    <property type="molecule type" value="Genomic_DNA"/>
</dbReference>
<sequence length="83" mass="9281">MANPTARNFLVLLVVVFTLLVAGSESRELGLKGVHGHVLLQKLGYDRSRLDFYRRIYRRNSQAARISPGGPDGQHHMHSPSLT</sequence>
<dbReference type="GO" id="GO:0030154">
    <property type="term" value="P:cell differentiation"/>
    <property type="evidence" value="ECO:0007669"/>
    <property type="project" value="UniProtKB-KW"/>
</dbReference>
<comment type="similarity">
    <text evidence="2">Belongs to the CLV3/ESR signal peptide family.</text>
</comment>
<evidence type="ECO:0000256" key="6">
    <source>
        <dbReference type="ARBA" id="ARBA00023180"/>
    </source>
</evidence>
<keyword evidence="6" id="KW-0325">Glycoprotein</keyword>
<accession>A0AAD7PB67</accession>
<evidence type="ECO:0000313" key="11">
    <source>
        <dbReference type="Proteomes" id="UP001163823"/>
    </source>
</evidence>
<evidence type="ECO:0000256" key="8">
    <source>
        <dbReference type="SAM" id="MobiDB-lite"/>
    </source>
</evidence>
<keyword evidence="4 9" id="KW-0732">Signal</keyword>